<organism evidence="2 3">
    <name type="scientific">Phyllobacterium pellucidum</name>
    <dbReference type="NCBI Taxonomy" id="2740464"/>
    <lineage>
        <taxon>Bacteria</taxon>
        <taxon>Pseudomonadati</taxon>
        <taxon>Pseudomonadota</taxon>
        <taxon>Alphaproteobacteria</taxon>
        <taxon>Hyphomicrobiales</taxon>
        <taxon>Phyllobacteriaceae</taxon>
        <taxon>Phyllobacterium</taxon>
    </lineage>
</organism>
<comment type="caution">
    <text evidence="2">The sequence shown here is derived from an EMBL/GenBank/DDBJ whole genome shotgun (WGS) entry which is preliminary data.</text>
</comment>
<keyword evidence="2" id="KW-0830">Ubiquinone</keyword>
<evidence type="ECO:0000256" key="1">
    <source>
        <dbReference type="SAM" id="MobiDB-lite"/>
    </source>
</evidence>
<dbReference type="RefSeq" id="WP_027231432.1">
    <property type="nucleotide sequence ID" value="NZ_CP088292.1"/>
</dbReference>
<dbReference type="AlphaFoldDB" id="A0A849VSY6"/>
<gene>
    <name evidence="2" type="ORF">HQ945_07870</name>
</gene>
<accession>A0A849VSY6</accession>
<dbReference type="EMBL" id="JABUMX010000002">
    <property type="protein sequence ID" value="NTS31170.1"/>
    <property type="molecule type" value="Genomic_DNA"/>
</dbReference>
<dbReference type="Pfam" id="PF05071">
    <property type="entry name" value="NDUFA12"/>
    <property type="match status" value="1"/>
</dbReference>
<keyword evidence="3" id="KW-1185">Reference proteome</keyword>
<dbReference type="NCBIfam" id="NF006040">
    <property type="entry name" value="PRK08183.1"/>
    <property type="match status" value="1"/>
</dbReference>
<name>A0A849VSY6_9HYPH</name>
<protein>
    <submittedName>
        <fullName evidence="2">NADH:ubiquinone oxidoreductase subunit NDUFA12</fullName>
    </submittedName>
</protein>
<dbReference type="Proteomes" id="UP000550508">
    <property type="component" value="Unassembled WGS sequence"/>
</dbReference>
<dbReference type="InterPro" id="IPR007763">
    <property type="entry name" value="NDUFA12"/>
</dbReference>
<sequence>MKTFITQFFTWWNGQTLGTRFFTWRKGTKVGEDELGNIYYEGLSTFDSEGRKRRWVVYNGYAEASAIPAGWHGWMHHRVDTPPSQENYKPYGWEKSHQPNLTGSPAAYRPKGSIAHGDNRPTVTGDYDAWTPGA</sequence>
<dbReference type="PANTHER" id="PTHR12910:SF2">
    <property type="entry name" value="NADH DEHYDROGENASE [UBIQUINONE] 1 ALPHA SUBCOMPLEX SUBUNIT 12"/>
    <property type="match status" value="1"/>
</dbReference>
<reference evidence="2 3" key="1">
    <citation type="submission" date="2020-05" db="EMBL/GenBank/DDBJ databases">
        <authorList>
            <person name="Kim M.K."/>
        </authorList>
    </citation>
    <scope>NUCLEOTIDE SEQUENCE [LARGE SCALE GENOMIC DNA]</scope>
    <source>
        <strain evidence="2 3">BT25</strain>
    </source>
</reference>
<proteinExistence type="predicted"/>
<feature type="region of interest" description="Disordered" evidence="1">
    <location>
        <begin position="85"/>
        <end position="134"/>
    </location>
</feature>
<dbReference type="PANTHER" id="PTHR12910">
    <property type="entry name" value="NADH-UBIQUINONE OXIDOREDUCTASE SUBUNIT B17.2"/>
    <property type="match status" value="1"/>
</dbReference>
<evidence type="ECO:0000313" key="2">
    <source>
        <dbReference type="EMBL" id="NTS31170.1"/>
    </source>
</evidence>
<dbReference type="GO" id="GO:0045271">
    <property type="term" value="C:respiratory chain complex I"/>
    <property type="evidence" value="ECO:0007669"/>
    <property type="project" value="InterPro"/>
</dbReference>
<evidence type="ECO:0000313" key="3">
    <source>
        <dbReference type="Proteomes" id="UP000550508"/>
    </source>
</evidence>
<dbReference type="GO" id="GO:0006979">
    <property type="term" value="P:response to oxidative stress"/>
    <property type="evidence" value="ECO:0007669"/>
    <property type="project" value="TreeGrafter"/>
</dbReference>